<organism evidence="1 2">
    <name type="scientific">Cardiocondyla obscurior</name>
    <dbReference type="NCBI Taxonomy" id="286306"/>
    <lineage>
        <taxon>Eukaryota</taxon>
        <taxon>Metazoa</taxon>
        <taxon>Ecdysozoa</taxon>
        <taxon>Arthropoda</taxon>
        <taxon>Hexapoda</taxon>
        <taxon>Insecta</taxon>
        <taxon>Pterygota</taxon>
        <taxon>Neoptera</taxon>
        <taxon>Endopterygota</taxon>
        <taxon>Hymenoptera</taxon>
        <taxon>Apocrita</taxon>
        <taxon>Aculeata</taxon>
        <taxon>Formicoidea</taxon>
        <taxon>Formicidae</taxon>
        <taxon>Myrmicinae</taxon>
        <taxon>Cardiocondyla</taxon>
    </lineage>
</organism>
<comment type="caution">
    <text evidence="1">The sequence shown here is derived from an EMBL/GenBank/DDBJ whole genome shotgun (WGS) entry which is preliminary data.</text>
</comment>
<proteinExistence type="predicted"/>
<evidence type="ECO:0000313" key="2">
    <source>
        <dbReference type="Proteomes" id="UP001430953"/>
    </source>
</evidence>
<dbReference type="EMBL" id="JADYXP020000011">
    <property type="protein sequence ID" value="KAL0113992.1"/>
    <property type="molecule type" value="Genomic_DNA"/>
</dbReference>
<sequence length="73" mass="8605">MMRVRYYDRRSSRPDLLTNLVAFAVLIYFRAATCDPAHSSAINFGRYYRQRVAKLRESFRRVARRTSSGSRVN</sequence>
<name>A0AAW2FIJ8_9HYME</name>
<evidence type="ECO:0000313" key="1">
    <source>
        <dbReference type="EMBL" id="KAL0113992.1"/>
    </source>
</evidence>
<reference evidence="1 2" key="1">
    <citation type="submission" date="2023-03" db="EMBL/GenBank/DDBJ databases">
        <title>High recombination rates correlate with genetic variation in Cardiocondyla obscurior ants.</title>
        <authorList>
            <person name="Errbii M."/>
        </authorList>
    </citation>
    <scope>NUCLEOTIDE SEQUENCE [LARGE SCALE GENOMIC DNA]</scope>
    <source>
        <strain evidence="1">Alpha-2009</strain>
        <tissue evidence="1">Whole body</tissue>
    </source>
</reference>
<dbReference type="Proteomes" id="UP001430953">
    <property type="component" value="Unassembled WGS sequence"/>
</dbReference>
<keyword evidence="2" id="KW-1185">Reference proteome</keyword>
<gene>
    <name evidence="1" type="ORF">PUN28_011359</name>
</gene>
<accession>A0AAW2FIJ8</accession>
<evidence type="ECO:0008006" key="3">
    <source>
        <dbReference type="Google" id="ProtNLM"/>
    </source>
</evidence>
<dbReference type="AlphaFoldDB" id="A0AAW2FIJ8"/>
<protein>
    <recommendedName>
        <fullName evidence="3">Secreted protein</fullName>
    </recommendedName>
</protein>